<dbReference type="EMBL" id="CAAALY010258943">
    <property type="protein sequence ID" value="VEL38771.1"/>
    <property type="molecule type" value="Genomic_DNA"/>
</dbReference>
<reference evidence="1" key="1">
    <citation type="submission" date="2018-11" db="EMBL/GenBank/DDBJ databases">
        <authorList>
            <consortium name="Pathogen Informatics"/>
        </authorList>
    </citation>
    <scope>NUCLEOTIDE SEQUENCE</scope>
</reference>
<sequence length="82" mass="9378">MVSCSDDIRHMMEVATGRWAEDLFDESTTTASRQAPTASIGTNIRIRSTRLFKRNERYSHCPIALWLTLFKRPPSLFCVKTG</sequence>
<dbReference type="AlphaFoldDB" id="A0A3S5C6L3"/>
<evidence type="ECO:0000313" key="2">
    <source>
        <dbReference type="Proteomes" id="UP000784294"/>
    </source>
</evidence>
<proteinExistence type="predicted"/>
<gene>
    <name evidence="1" type="ORF">PXEA_LOCUS32211</name>
</gene>
<evidence type="ECO:0000313" key="1">
    <source>
        <dbReference type="EMBL" id="VEL38771.1"/>
    </source>
</evidence>
<dbReference type="Proteomes" id="UP000784294">
    <property type="component" value="Unassembled WGS sequence"/>
</dbReference>
<organism evidence="1 2">
    <name type="scientific">Protopolystoma xenopodis</name>
    <dbReference type="NCBI Taxonomy" id="117903"/>
    <lineage>
        <taxon>Eukaryota</taxon>
        <taxon>Metazoa</taxon>
        <taxon>Spiralia</taxon>
        <taxon>Lophotrochozoa</taxon>
        <taxon>Platyhelminthes</taxon>
        <taxon>Monogenea</taxon>
        <taxon>Polyopisthocotylea</taxon>
        <taxon>Polystomatidea</taxon>
        <taxon>Polystomatidae</taxon>
        <taxon>Protopolystoma</taxon>
    </lineage>
</organism>
<accession>A0A3S5C6L3</accession>
<comment type="caution">
    <text evidence="1">The sequence shown here is derived from an EMBL/GenBank/DDBJ whole genome shotgun (WGS) entry which is preliminary data.</text>
</comment>
<keyword evidence="2" id="KW-1185">Reference proteome</keyword>
<protein>
    <submittedName>
        <fullName evidence="1">Uncharacterized protein</fullName>
    </submittedName>
</protein>
<name>A0A3S5C6L3_9PLAT</name>